<evidence type="ECO:0000313" key="1">
    <source>
        <dbReference type="EMBL" id="MCE7007401.1"/>
    </source>
</evidence>
<dbReference type="Proteomes" id="UP001521150">
    <property type="component" value="Unassembled WGS sequence"/>
</dbReference>
<gene>
    <name evidence="1" type="ORF">LWC34_31970</name>
</gene>
<dbReference type="PANTHER" id="PTHR32011">
    <property type="entry name" value="OS08G0472400 PROTEIN"/>
    <property type="match status" value="1"/>
</dbReference>
<dbReference type="PANTHER" id="PTHR32011:SF2">
    <property type="entry name" value="OS08G0472400 PROTEIN"/>
    <property type="match status" value="1"/>
</dbReference>
<organism evidence="1 2">
    <name type="scientific">Kibdelosporangium philippinense</name>
    <dbReference type="NCBI Taxonomy" id="211113"/>
    <lineage>
        <taxon>Bacteria</taxon>
        <taxon>Bacillati</taxon>
        <taxon>Actinomycetota</taxon>
        <taxon>Actinomycetes</taxon>
        <taxon>Pseudonocardiales</taxon>
        <taxon>Pseudonocardiaceae</taxon>
        <taxon>Kibdelosporangium</taxon>
    </lineage>
</organism>
<keyword evidence="2" id="KW-1185">Reference proteome</keyword>
<sequence length="103" mass="11487">MLLIGDPLGSEAARRLERVGCVDIQPGLTDAEFATIERRYGFEFASDHRAFLAEGLPVRTVGDDAREHAGWGWPDWRDGDPETLWQQLDHPVDVVLDAVRDGS</sequence>
<accession>A0ABS8ZHW0</accession>
<evidence type="ECO:0000313" key="2">
    <source>
        <dbReference type="Proteomes" id="UP001521150"/>
    </source>
</evidence>
<name>A0ABS8ZHW0_9PSEU</name>
<dbReference type="EMBL" id="JAJVCN010000003">
    <property type="protein sequence ID" value="MCE7007401.1"/>
    <property type="molecule type" value="Genomic_DNA"/>
</dbReference>
<protein>
    <submittedName>
        <fullName evidence="1">Uncharacterized protein</fullName>
    </submittedName>
</protein>
<proteinExistence type="predicted"/>
<dbReference type="RefSeq" id="WP_233729013.1">
    <property type="nucleotide sequence ID" value="NZ_JAJVCN010000003.1"/>
</dbReference>
<reference evidence="1 2" key="1">
    <citation type="submission" date="2021-12" db="EMBL/GenBank/DDBJ databases">
        <title>Genome sequence of Kibdelosporangium philippinense ATCC 49844.</title>
        <authorList>
            <person name="Fedorov E.A."/>
            <person name="Omeragic M."/>
            <person name="Shalygina K.F."/>
            <person name="Maclea K.S."/>
        </authorList>
    </citation>
    <scope>NUCLEOTIDE SEQUENCE [LARGE SCALE GENOMIC DNA]</scope>
    <source>
        <strain evidence="1 2">ATCC 49844</strain>
    </source>
</reference>
<comment type="caution">
    <text evidence="1">The sequence shown here is derived from an EMBL/GenBank/DDBJ whole genome shotgun (WGS) entry which is preliminary data.</text>
</comment>